<proteinExistence type="predicted"/>
<reference evidence="2" key="1">
    <citation type="journal article" date="2018" name="Genome Announc.">
        <title>Complete genome sequence of a Dickeya fangzhongdai type strain causing bleeding canker of pear tree trunks.</title>
        <authorList>
            <person name="Zhao Y."/>
            <person name="Tian Y."/>
            <person name="Li X."/>
            <person name="Hu B."/>
        </authorList>
    </citation>
    <scope>NUCLEOTIDE SEQUENCE [LARGE SCALE GENOMIC DNA]</scope>
    <source>
        <strain evidence="2">DSM 101947</strain>
    </source>
</reference>
<dbReference type="KEGG" id="ced:LH89_20515"/>
<dbReference type="KEGG" id="dfn:CVE23_15705"/>
<dbReference type="AlphaFoldDB" id="A0A2K8QP97"/>
<accession>A0A2K8QP97</accession>
<protein>
    <submittedName>
        <fullName evidence="1">Uncharacterized protein</fullName>
    </submittedName>
</protein>
<keyword evidence="2" id="KW-1185">Reference proteome</keyword>
<dbReference type="GeneID" id="66565770"/>
<evidence type="ECO:0000313" key="1">
    <source>
        <dbReference type="EMBL" id="ATZ95296.1"/>
    </source>
</evidence>
<dbReference type="Pfam" id="PF24085">
    <property type="entry name" value="DUF7370"/>
    <property type="match status" value="1"/>
</dbReference>
<dbReference type="Proteomes" id="UP000231901">
    <property type="component" value="Chromosome"/>
</dbReference>
<gene>
    <name evidence="1" type="ORF">CVE23_15705</name>
</gene>
<sequence>MAAQIAADDVSALLAELGYSIPSVVLGLILAQVNAIDECLDAAGQDESTQKLIKIYAAALLAASSGARRIKSQGAPSGASRSFDYGVDGITWLRDSLARLDVHGCTAELPISAGNNVGFFMVVGGCK</sequence>
<name>A0A2K8QP97_9GAMM</name>
<organism evidence="1 2">
    <name type="scientific">Dickeya fangzhongdai</name>
    <dbReference type="NCBI Taxonomy" id="1778540"/>
    <lineage>
        <taxon>Bacteria</taxon>
        <taxon>Pseudomonadati</taxon>
        <taxon>Pseudomonadota</taxon>
        <taxon>Gammaproteobacteria</taxon>
        <taxon>Enterobacterales</taxon>
        <taxon>Pectobacteriaceae</taxon>
        <taxon>Dickeya</taxon>
    </lineage>
</organism>
<dbReference type="InterPro" id="IPR055794">
    <property type="entry name" value="DUF7370"/>
</dbReference>
<dbReference type="EMBL" id="CP025003">
    <property type="protein sequence ID" value="ATZ95296.1"/>
    <property type="molecule type" value="Genomic_DNA"/>
</dbReference>
<evidence type="ECO:0000313" key="2">
    <source>
        <dbReference type="Proteomes" id="UP000231901"/>
    </source>
</evidence>
<dbReference type="RefSeq" id="WP_038667799.1">
    <property type="nucleotide sequence ID" value="NZ_BMJF01000006.1"/>
</dbReference>